<reference evidence="2 3" key="1">
    <citation type="submission" date="2023-03" db="EMBL/GenBank/DDBJ databases">
        <title>Genome sequence of Lichtheimia ornata CBS 291.66.</title>
        <authorList>
            <person name="Mohabir J.T."/>
            <person name="Shea T.P."/>
            <person name="Kurbessoian T."/>
            <person name="Berby B."/>
            <person name="Fontaine J."/>
            <person name="Livny J."/>
            <person name="Gnirke A."/>
            <person name="Stajich J.E."/>
            <person name="Cuomo C.A."/>
        </authorList>
    </citation>
    <scope>NUCLEOTIDE SEQUENCE [LARGE SCALE GENOMIC DNA]</scope>
    <source>
        <strain evidence="2">CBS 291.66</strain>
    </source>
</reference>
<dbReference type="AlphaFoldDB" id="A0AAD7Y3Q3"/>
<dbReference type="EMBL" id="JARTCD010000003">
    <property type="protein sequence ID" value="KAJ8663235.1"/>
    <property type="molecule type" value="Genomic_DNA"/>
</dbReference>
<accession>A0AAD7Y3Q3</accession>
<evidence type="ECO:0000256" key="1">
    <source>
        <dbReference type="SAM" id="MobiDB-lite"/>
    </source>
</evidence>
<dbReference type="RefSeq" id="XP_058348147.1">
    <property type="nucleotide sequence ID" value="XM_058481509.1"/>
</dbReference>
<sequence>MTLDNQYPPPAHNDAPFNNHPSQSSMHPQQQWSNIPLSQHPPPSSSSIPEGVNNDMDPNFVPPSLSSIPAAGEVINSTMGTSSCGHQQQGDTIKPEQQHQPLDPNKEYHAEWGVMRDQEFHQLALKHQRDLESHHSSGSSISDFYFWQANLGGYCMADMHQSIVVSSEGVFVLVRRMVEGAPHPGRKKKKHGMG</sequence>
<comment type="caution">
    <text evidence="2">The sequence shown here is derived from an EMBL/GenBank/DDBJ whole genome shotgun (WGS) entry which is preliminary data.</text>
</comment>
<evidence type="ECO:0000313" key="2">
    <source>
        <dbReference type="EMBL" id="KAJ8663235.1"/>
    </source>
</evidence>
<gene>
    <name evidence="2" type="ORF">O0I10_001412</name>
</gene>
<dbReference type="GeneID" id="83208830"/>
<name>A0AAD7Y3Q3_9FUNG</name>
<protein>
    <submittedName>
        <fullName evidence="2">Uncharacterized protein</fullName>
    </submittedName>
</protein>
<evidence type="ECO:0000313" key="3">
    <source>
        <dbReference type="Proteomes" id="UP001234581"/>
    </source>
</evidence>
<organism evidence="2 3">
    <name type="scientific">Lichtheimia ornata</name>
    <dbReference type="NCBI Taxonomy" id="688661"/>
    <lineage>
        <taxon>Eukaryota</taxon>
        <taxon>Fungi</taxon>
        <taxon>Fungi incertae sedis</taxon>
        <taxon>Mucoromycota</taxon>
        <taxon>Mucoromycotina</taxon>
        <taxon>Mucoromycetes</taxon>
        <taxon>Mucorales</taxon>
        <taxon>Lichtheimiaceae</taxon>
        <taxon>Lichtheimia</taxon>
    </lineage>
</organism>
<dbReference type="Proteomes" id="UP001234581">
    <property type="component" value="Unassembled WGS sequence"/>
</dbReference>
<feature type="compositionally biased region" description="Polar residues" evidence="1">
    <location>
        <begin position="75"/>
        <end position="91"/>
    </location>
</feature>
<proteinExistence type="predicted"/>
<feature type="compositionally biased region" description="Low complexity" evidence="1">
    <location>
        <begin position="20"/>
        <end position="38"/>
    </location>
</feature>
<keyword evidence="3" id="KW-1185">Reference proteome</keyword>
<feature type="region of interest" description="Disordered" evidence="1">
    <location>
        <begin position="1"/>
        <end position="104"/>
    </location>
</feature>